<organism evidence="1 2">
    <name type="scientific">Coprinellus micaceus</name>
    <name type="common">Glistening ink-cap mushroom</name>
    <name type="synonym">Coprinus micaceus</name>
    <dbReference type="NCBI Taxonomy" id="71717"/>
    <lineage>
        <taxon>Eukaryota</taxon>
        <taxon>Fungi</taxon>
        <taxon>Dikarya</taxon>
        <taxon>Basidiomycota</taxon>
        <taxon>Agaricomycotina</taxon>
        <taxon>Agaricomycetes</taxon>
        <taxon>Agaricomycetidae</taxon>
        <taxon>Agaricales</taxon>
        <taxon>Agaricineae</taxon>
        <taxon>Psathyrellaceae</taxon>
        <taxon>Coprinellus</taxon>
    </lineage>
</organism>
<proteinExistence type="predicted"/>
<protein>
    <submittedName>
        <fullName evidence="1">Uncharacterized protein</fullName>
    </submittedName>
</protein>
<sequence>MTHLPNASKYSPIPYGISSAIFILHRAPPTFSLDASTIRVDCAPKASSLVNDGIQLPMTVTRARPRQ</sequence>
<name>A0A4Y7R4J6_COPMI</name>
<dbReference type="Proteomes" id="UP000298030">
    <property type="component" value="Unassembled WGS sequence"/>
</dbReference>
<accession>A0A4Y7R4J6</accession>
<gene>
    <name evidence="1" type="ORF">FA13DRAFT_1328164</name>
</gene>
<evidence type="ECO:0000313" key="1">
    <source>
        <dbReference type="EMBL" id="TEB03955.1"/>
    </source>
</evidence>
<keyword evidence="2" id="KW-1185">Reference proteome</keyword>
<comment type="caution">
    <text evidence="1">The sequence shown here is derived from an EMBL/GenBank/DDBJ whole genome shotgun (WGS) entry which is preliminary data.</text>
</comment>
<reference evidence="1 2" key="1">
    <citation type="journal article" date="2019" name="Nat. Ecol. Evol.">
        <title>Megaphylogeny resolves global patterns of mushroom evolution.</title>
        <authorList>
            <person name="Varga T."/>
            <person name="Krizsan K."/>
            <person name="Foldi C."/>
            <person name="Dima B."/>
            <person name="Sanchez-Garcia M."/>
            <person name="Sanchez-Ramirez S."/>
            <person name="Szollosi G.J."/>
            <person name="Szarkandi J.G."/>
            <person name="Papp V."/>
            <person name="Albert L."/>
            <person name="Andreopoulos W."/>
            <person name="Angelini C."/>
            <person name="Antonin V."/>
            <person name="Barry K.W."/>
            <person name="Bougher N.L."/>
            <person name="Buchanan P."/>
            <person name="Buyck B."/>
            <person name="Bense V."/>
            <person name="Catcheside P."/>
            <person name="Chovatia M."/>
            <person name="Cooper J."/>
            <person name="Damon W."/>
            <person name="Desjardin D."/>
            <person name="Finy P."/>
            <person name="Geml J."/>
            <person name="Haridas S."/>
            <person name="Hughes K."/>
            <person name="Justo A."/>
            <person name="Karasinski D."/>
            <person name="Kautmanova I."/>
            <person name="Kiss B."/>
            <person name="Kocsube S."/>
            <person name="Kotiranta H."/>
            <person name="LaButti K.M."/>
            <person name="Lechner B.E."/>
            <person name="Liimatainen K."/>
            <person name="Lipzen A."/>
            <person name="Lukacs Z."/>
            <person name="Mihaltcheva S."/>
            <person name="Morgado L.N."/>
            <person name="Niskanen T."/>
            <person name="Noordeloos M.E."/>
            <person name="Ohm R.A."/>
            <person name="Ortiz-Santana B."/>
            <person name="Ovrebo C."/>
            <person name="Racz N."/>
            <person name="Riley R."/>
            <person name="Savchenko A."/>
            <person name="Shiryaev A."/>
            <person name="Soop K."/>
            <person name="Spirin V."/>
            <person name="Szebenyi C."/>
            <person name="Tomsovsky M."/>
            <person name="Tulloss R.E."/>
            <person name="Uehling J."/>
            <person name="Grigoriev I.V."/>
            <person name="Vagvolgyi C."/>
            <person name="Papp T."/>
            <person name="Martin F.M."/>
            <person name="Miettinen O."/>
            <person name="Hibbett D.S."/>
            <person name="Nagy L.G."/>
        </authorList>
    </citation>
    <scope>NUCLEOTIDE SEQUENCE [LARGE SCALE GENOMIC DNA]</scope>
    <source>
        <strain evidence="1 2">FP101781</strain>
    </source>
</reference>
<dbReference type="AlphaFoldDB" id="A0A4Y7R4J6"/>
<dbReference type="EMBL" id="QPFP01000688">
    <property type="protein sequence ID" value="TEB03955.1"/>
    <property type="molecule type" value="Genomic_DNA"/>
</dbReference>
<evidence type="ECO:0000313" key="2">
    <source>
        <dbReference type="Proteomes" id="UP000298030"/>
    </source>
</evidence>